<feature type="region of interest" description="Disordered" evidence="1">
    <location>
        <begin position="413"/>
        <end position="463"/>
    </location>
</feature>
<feature type="compositionally biased region" description="Basic residues" evidence="1">
    <location>
        <begin position="419"/>
        <end position="453"/>
    </location>
</feature>
<name>A0A813RH07_9BILA</name>
<evidence type="ECO:0000313" key="3">
    <source>
        <dbReference type="Proteomes" id="UP000663882"/>
    </source>
</evidence>
<evidence type="ECO:0000313" key="2">
    <source>
        <dbReference type="EMBL" id="CAF0781930.1"/>
    </source>
</evidence>
<sequence>MKTEIFPSSFTGHNRRIELAGTDLWITPRIDNVFVYPGDLNINRFKDALGHILALWPLVCGRLLLHDGEHYVIEMSDKAVPVTIVDNTELKQWPLNSNVVWDAVEGQLQPFLDEVQTTKLWHGSPDEPLFRLKITRLIQSGEWVLGISWAHVLGDACACLNFLHAFSCSYQQIEPPTLLPSFERRLWSRDELRHPQQRQRLRHQRRILLLRHRLVAPHRHRLRHQRRVLLLRHRLVVPHRHRLVVPHRHRLVAPHRHRLVAPHRHRLVALHQHRLVALHQHRLVAPHQPLHTLRRRPKRHRRRPKRHRQRTTTSSTSTTATSTTTTLRHPQQRQRLRHQRRILLLRHRLRHQRRVLLLRHRLVAPHRHRLVVPHRHRLVAPHRHRLVALHQHRLVAPHRHRLVALHQHRLVVPHQPLHTLRRRPKRHRRRPKRHRQRPERHRRHPERHRRRPHRVSETYSHTC</sequence>
<comment type="caution">
    <text evidence="2">The sequence shown here is derived from an EMBL/GenBank/DDBJ whole genome shotgun (WGS) entry which is preliminary data.</text>
</comment>
<feature type="compositionally biased region" description="Low complexity" evidence="1">
    <location>
        <begin position="311"/>
        <end position="329"/>
    </location>
</feature>
<gene>
    <name evidence="2" type="ORF">RFH988_LOCUS2951</name>
</gene>
<dbReference type="AlphaFoldDB" id="A0A813RH07"/>
<proteinExistence type="predicted"/>
<dbReference type="OrthoDB" id="1862401at2759"/>
<reference evidence="2" key="1">
    <citation type="submission" date="2021-02" db="EMBL/GenBank/DDBJ databases">
        <authorList>
            <person name="Nowell W R."/>
        </authorList>
    </citation>
    <scope>NUCLEOTIDE SEQUENCE</scope>
</reference>
<dbReference type="SUPFAM" id="SSF52777">
    <property type="entry name" value="CoA-dependent acyltransferases"/>
    <property type="match status" value="1"/>
</dbReference>
<organism evidence="2 3">
    <name type="scientific">Rotaria sordida</name>
    <dbReference type="NCBI Taxonomy" id="392033"/>
    <lineage>
        <taxon>Eukaryota</taxon>
        <taxon>Metazoa</taxon>
        <taxon>Spiralia</taxon>
        <taxon>Gnathifera</taxon>
        <taxon>Rotifera</taxon>
        <taxon>Eurotatoria</taxon>
        <taxon>Bdelloidea</taxon>
        <taxon>Philodinida</taxon>
        <taxon>Philodinidae</taxon>
        <taxon>Rotaria</taxon>
    </lineage>
</organism>
<evidence type="ECO:0000256" key="1">
    <source>
        <dbReference type="SAM" id="MobiDB-lite"/>
    </source>
</evidence>
<feature type="compositionally biased region" description="Basic residues" evidence="1">
    <location>
        <begin position="292"/>
        <end position="310"/>
    </location>
</feature>
<dbReference type="EMBL" id="CAJNOO010000067">
    <property type="protein sequence ID" value="CAF0781930.1"/>
    <property type="molecule type" value="Genomic_DNA"/>
</dbReference>
<dbReference type="Gene3D" id="3.30.559.10">
    <property type="entry name" value="Chloramphenicol acetyltransferase-like domain"/>
    <property type="match status" value="1"/>
</dbReference>
<accession>A0A813RH07</accession>
<dbReference type="Proteomes" id="UP000663882">
    <property type="component" value="Unassembled WGS sequence"/>
</dbReference>
<dbReference type="Pfam" id="PF02458">
    <property type="entry name" value="Transferase"/>
    <property type="match status" value="1"/>
</dbReference>
<feature type="region of interest" description="Disordered" evidence="1">
    <location>
        <begin position="285"/>
        <end position="335"/>
    </location>
</feature>
<dbReference type="InterPro" id="IPR023213">
    <property type="entry name" value="CAT-like_dom_sf"/>
</dbReference>
<protein>
    <submittedName>
        <fullName evidence="2">Uncharacterized protein</fullName>
    </submittedName>
</protein>